<dbReference type="PANTHER" id="PTHR34986">
    <property type="entry name" value="EVOLVED BETA-GALACTOSIDASE SUBUNIT BETA"/>
    <property type="match status" value="1"/>
</dbReference>
<dbReference type="AlphaFoldDB" id="A0A851GEV4"/>
<protein>
    <submittedName>
        <fullName evidence="1">YhcH/YjgK/YiaL family protein</fullName>
    </submittedName>
</protein>
<sequence>MIITSLNEIDLQSADSESLRTALRYLKEHGQDEKALGRFEIPGSDIWGVAQSYTTNEESDALRYEAHRKFIDVQFILSGNEIMKWLPLNDLVTTQSYDADNDCLLGVAQNGNHGDIPFCSGQVMILYPSDAHAPGVSQGKQTQEVRKLVIKVPVD</sequence>
<dbReference type="PANTHER" id="PTHR34986:SF1">
    <property type="entry name" value="PROTEIN YIAL"/>
    <property type="match status" value="1"/>
</dbReference>
<dbReference type="GO" id="GO:0005829">
    <property type="term" value="C:cytosol"/>
    <property type="evidence" value="ECO:0007669"/>
    <property type="project" value="TreeGrafter"/>
</dbReference>
<dbReference type="Proteomes" id="UP000557872">
    <property type="component" value="Unassembled WGS sequence"/>
</dbReference>
<dbReference type="Gene3D" id="2.60.120.370">
    <property type="entry name" value="YhcH/YjgK/YiaL"/>
    <property type="match status" value="1"/>
</dbReference>
<comment type="caution">
    <text evidence="1">The sequence shown here is derived from an EMBL/GenBank/DDBJ whole genome shotgun (WGS) entry which is preliminary data.</text>
</comment>
<dbReference type="InterPro" id="IPR037012">
    <property type="entry name" value="NanQ/TabA/YiaL_sf"/>
</dbReference>
<keyword evidence="2" id="KW-1185">Reference proteome</keyword>
<dbReference type="NCBIfam" id="TIGR00022">
    <property type="entry name" value="YhcH/YjgK/YiaL family protein"/>
    <property type="match status" value="1"/>
</dbReference>
<name>A0A851GEV4_9BACT</name>
<dbReference type="Pfam" id="PF04074">
    <property type="entry name" value="DUF386"/>
    <property type="match status" value="1"/>
</dbReference>
<accession>A0A851GEV4</accession>
<dbReference type="RefSeq" id="WP_178932264.1">
    <property type="nucleotide sequence ID" value="NZ_JACBAZ010000003.1"/>
</dbReference>
<gene>
    <name evidence="1" type="ORF">HW115_08865</name>
</gene>
<evidence type="ECO:0000313" key="1">
    <source>
        <dbReference type="EMBL" id="NWK55719.1"/>
    </source>
</evidence>
<dbReference type="SUPFAM" id="SSF51197">
    <property type="entry name" value="Clavaminate synthase-like"/>
    <property type="match status" value="1"/>
</dbReference>
<evidence type="ECO:0000313" key="2">
    <source>
        <dbReference type="Proteomes" id="UP000557872"/>
    </source>
</evidence>
<proteinExistence type="predicted"/>
<dbReference type="EMBL" id="JACBAZ010000003">
    <property type="protein sequence ID" value="NWK55719.1"/>
    <property type="molecule type" value="Genomic_DNA"/>
</dbReference>
<reference evidence="1 2" key="1">
    <citation type="submission" date="2020-07" db="EMBL/GenBank/DDBJ databases">
        <title>Roseicoccus Jingziensis gen. nov., sp. nov., isolated from coastal seawater.</title>
        <authorList>
            <person name="Feng X."/>
        </authorList>
    </citation>
    <scope>NUCLEOTIDE SEQUENCE [LARGE SCALE GENOMIC DNA]</scope>
    <source>
        <strain evidence="1 2">N1E253</strain>
    </source>
</reference>
<dbReference type="InterPro" id="IPR004375">
    <property type="entry name" value="NanQ/TabA/YiaL"/>
</dbReference>
<organism evidence="1 2">
    <name type="scientific">Oceaniferula marina</name>
    <dbReference type="NCBI Taxonomy" id="2748318"/>
    <lineage>
        <taxon>Bacteria</taxon>
        <taxon>Pseudomonadati</taxon>
        <taxon>Verrucomicrobiota</taxon>
        <taxon>Verrucomicrobiia</taxon>
        <taxon>Verrucomicrobiales</taxon>
        <taxon>Verrucomicrobiaceae</taxon>
        <taxon>Oceaniferula</taxon>
    </lineage>
</organism>